<feature type="compositionally biased region" description="Acidic residues" evidence="7">
    <location>
        <begin position="357"/>
        <end position="377"/>
    </location>
</feature>
<dbReference type="Proteomes" id="UP000070544">
    <property type="component" value="Unassembled WGS sequence"/>
</dbReference>
<evidence type="ECO:0000256" key="7">
    <source>
        <dbReference type="SAM" id="MobiDB-lite"/>
    </source>
</evidence>
<evidence type="ECO:0000256" key="1">
    <source>
        <dbReference type="ARBA" id="ARBA00022723"/>
    </source>
</evidence>
<evidence type="ECO:0000256" key="6">
    <source>
        <dbReference type="PROSITE-ProRule" id="PRU00094"/>
    </source>
</evidence>
<feature type="region of interest" description="Disordered" evidence="7">
    <location>
        <begin position="320"/>
        <end position="377"/>
    </location>
</feature>
<dbReference type="InterPro" id="IPR000679">
    <property type="entry name" value="Znf_GATA"/>
</dbReference>
<proteinExistence type="predicted"/>
<reference evidence="10 11" key="1">
    <citation type="journal article" date="2015" name="Genome Biol. Evol.">
        <title>Phylogenomic analyses indicate that early fungi evolved digesting cell walls of algal ancestors of land plants.</title>
        <authorList>
            <person name="Chang Y."/>
            <person name="Wang S."/>
            <person name="Sekimoto S."/>
            <person name="Aerts A.L."/>
            <person name="Choi C."/>
            <person name="Clum A."/>
            <person name="LaButti K.M."/>
            <person name="Lindquist E.A."/>
            <person name="Yee Ngan C."/>
            <person name="Ohm R.A."/>
            <person name="Salamov A.A."/>
            <person name="Grigoriev I.V."/>
            <person name="Spatafora J.W."/>
            <person name="Berbee M.L."/>
        </authorList>
    </citation>
    <scope>NUCLEOTIDE SEQUENCE [LARGE SCALE GENOMIC DNA]</scope>
    <source>
        <strain evidence="10 11">JEL478</strain>
    </source>
</reference>
<feature type="compositionally biased region" description="Basic and acidic residues" evidence="7">
    <location>
        <begin position="330"/>
        <end position="352"/>
    </location>
</feature>
<dbReference type="AlphaFoldDB" id="A0A139AZZ1"/>
<dbReference type="GO" id="GO:0006355">
    <property type="term" value="P:regulation of DNA-templated transcription"/>
    <property type="evidence" value="ECO:0007669"/>
    <property type="project" value="InterPro"/>
</dbReference>
<keyword evidence="3" id="KW-0862">Zinc</keyword>
<keyword evidence="11" id="KW-1185">Reference proteome</keyword>
<evidence type="ECO:0000259" key="9">
    <source>
        <dbReference type="PROSITE" id="PS51525"/>
    </source>
</evidence>
<dbReference type="Pfam" id="PF17035">
    <property type="entry name" value="BET"/>
    <property type="match status" value="1"/>
</dbReference>
<dbReference type="Pfam" id="PF00320">
    <property type="entry name" value="GATA"/>
    <property type="match status" value="1"/>
</dbReference>
<keyword evidence="4" id="KW-0805">Transcription regulation</keyword>
<dbReference type="CDD" id="cd00202">
    <property type="entry name" value="ZnF_GATA"/>
    <property type="match status" value="1"/>
</dbReference>
<feature type="region of interest" description="Disordered" evidence="7">
    <location>
        <begin position="113"/>
        <end position="160"/>
    </location>
</feature>
<dbReference type="STRING" id="1344416.A0A139AZZ1"/>
<dbReference type="GO" id="GO:0043565">
    <property type="term" value="F:sequence-specific DNA binding"/>
    <property type="evidence" value="ECO:0007669"/>
    <property type="project" value="InterPro"/>
</dbReference>
<dbReference type="InterPro" id="IPR013088">
    <property type="entry name" value="Znf_NHR/GATA"/>
</dbReference>
<dbReference type="GO" id="GO:0008270">
    <property type="term" value="F:zinc ion binding"/>
    <property type="evidence" value="ECO:0007669"/>
    <property type="project" value="UniProtKB-KW"/>
</dbReference>
<evidence type="ECO:0000256" key="5">
    <source>
        <dbReference type="ARBA" id="ARBA00023163"/>
    </source>
</evidence>
<keyword evidence="1" id="KW-0479">Metal-binding</keyword>
<sequence length="377" mass="40861">MSPRGNASVKRGKADDDDDFSSASPTRKRPKVKLPKDTFAAEEKPKANRKRAPQNRVCEYCGATETPIWRRGPHGKGTLCNRCGVKWMTGKIVLDEEGNLKYIGGAPQYAQRKQMRVMNRSGSSKKKSEGSSADDLTRSKQIPSTKPNQPIRPIPPIRAGLPSTYLNEAAELLSYERKKLLSDAIGHLSDDHIDEVVEIIKMRMPDLPTSQQPNDDEEEEIELDMDTIDQGTLQLLYTYVEKIGIIKDGRLEPSLLLGPENPLSGSYTPGFETNGLNTVGSQMGGIHVQSNTNPATHGAARAALGAAHLSGPRMGVFEGNGGLAGIDGRGSSEDRDTSEGSLRESGSLKDDDMSVGGDEEVEGEDRDDGDEEEGADL</sequence>
<feature type="domain" description="GATA-type" evidence="8">
    <location>
        <begin position="52"/>
        <end position="85"/>
    </location>
</feature>
<feature type="compositionally biased region" description="Basic and acidic residues" evidence="7">
    <location>
        <begin position="34"/>
        <end position="46"/>
    </location>
</feature>
<dbReference type="OrthoDB" id="2162994at2759"/>
<evidence type="ECO:0000256" key="2">
    <source>
        <dbReference type="ARBA" id="ARBA00022771"/>
    </source>
</evidence>
<dbReference type="Gene3D" id="1.20.1270.220">
    <property type="match status" value="1"/>
</dbReference>
<evidence type="ECO:0000313" key="11">
    <source>
        <dbReference type="Proteomes" id="UP000070544"/>
    </source>
</evidence>
<evidence type="ECO:0000256" key="4">
    <source>
        <dbReference type="ARBA" id="ARBA00023015"/>
    </source>
</evidence>
<dbReference type="InterPro" id="IPR038336">
    <property type="entry name" value="NET_sf"/>
</dbReference>
<dbReference type="PANTHER" id="PTHR47172">
    <property type="entry name" value="OS01G0976800 PROTEIN"/>
    <property type="match status" value="1"/>
</dbReference>
<dbReference type="EMBL" id="KQ965731">
    <property type="protein sequence ID" value="KXS22312.1"/>
    <property type="molecule type" value="Genomic_DNA"/>
</dbReference>
<evidence type="ECO:0000256" key="3">
    <source>
        <dbReference type="ARBA" id="ARBA00022833"/>
    </source>
</evidence>
<evidence type="ECO:0000313" key="10">
    <source>
        <dbReference type="EMBL" id="KXS22312.1"/>
    </source>
</evidence>
<organism evidence="10 11">
    <name type="scientific">Gonapodya prolifera (strain JEL478)</name>
    <name type="common">Monoblepharis prolifera</name>
    <dbReference type="NCBI Taxonomy" id="1344416"/>
    <lineage>
        <taxon>Eukaryota</taxon>
        <taxon>Fungi</taxon>
        <taxon>Fungi incertae sedis</taxon>
        <taxon>Chytridiomycota</taxon>
        <taxon>Chytridiomycota incertae sedis</taxon>
        <taxon>Monoblepharidomycetes</taxon>
        <taxon>Monoblepharidales</taxon>
        <taxon>Gonapodyaceae</taxon>
        <taxon>Gonapodya</taxon>
    </lineage>
</organism>
<name>A0A139AZZ1_GONPJ</name>
<feature type="domain" description="NET" evidence="9">
    <location>
        <begin position="163"/>
        <end position="251"/>
    </location>
</feature>
<protein>
    <recommendedName>
        <fullName evidence="12">GATA-type domain-containing protein</fullName>
    </recommendedName>
</protein>
<dbReference type="PROSITE" id="PS51525">
    <property type="entry name" value="NET"/>
    <property type="match status" value="1"/>
</dbReference>
<dbReference type="PROSITE" id="PS50114">
    <property type="entry name" value="GATA_ZN_FINGER_2"/>
    <property type="match status" value="1"/>
</dbReference>
<feature type="region of interest" description="Disordered" evidence="7">
    <location>
        <begin position="1"/>
        <end position="53"/>
    </location>
</feature>
<dbReference type="PANTHER" id="PTHR47172:SF24">
    <property type="entry name" value="GATA ZINC FINGER DOMAIN-CONTAINING PROTEIN 14-RELATED"/>
    <property type="match status" value="1"/>
</dbReference>
<dbReference type="Gene3D" id="3.30.50.10">
    <property type="entry name" value="Erythroid Transcription Factor GATA-1, subunit A"/>
    <property type="match status" value="1"/>
</dbReference>
<dbReference type="SUPFAM" id="SSF57716">
    <property type="entry name" value="Glucocorticoid receptor-like (DNA-binding domain)"/>
    <property type="match status" value="1"/>
</dbReference>
<keyword evidence="2 6" id="KW-0863">Zinc-finger</keyword>
<dbReference type="SMART" id="SM00401">
    <property type="entry name" value="ZnF_GATA"/>
    <property type="match status" value="1"/>
</dbReference>
<evidence type="ECO:0000259" key="8">
    <source>
        <dbReference type="PROSITE" id="PS50114"/>
    </source>
</evidence>
<feature type="compositionally biased region" description="Polar residues" evidence="7">
    <location>
        <begin position="139"/>
        <end position="148"/>
    </location>
</feature>
<accession>A0A139AZZ1</accession>
<evidence type="ECO:0008006" key="12">
    <source>
        <dbReference type="Google" id="ProtNLM"/>
    </source>
</evidence>
<gene>
    <name evidence="10" type="ORF">M427DRAFT_50638</name>
</gene>
<dbReference type="InterPro" id="IPR027353">
    <property type="entry name" value="NET_dom"/>
</dbReference>
<keyword evidence="5" id="KW-0804">Transcription</keyword>